<dbReference type="AlphaFoldDB" id="A0AAD1U4V9"/>
<protein>
    <submittedName>
        <fullName evidence="1">Uncharacterized protein</fullName>
    </submittedName>
</protein>
<proteinExistence type="predicted"/>
<comment type="caution">
    <text evidence="1">The sequence shown here is derived from an EMBL/GenBank/DDBJ whole genome shotgun (WGS) entry which is preliminary data.</text>
</comment>
<reference evidence="1" key="1">
    <citation type="submission" date="2023-07" db="EMBL/GenBank/DDBJ databases">
        <authorList>
            <consortium name="AG Swart"/>
            <person name="Singh M."/>
            <person name="Singh A."/>
            <person name="Seah K."/>
            <person name="Emmerich C."/>
        </authorList>
    </citation>
    <scope>NUCLEOTIDE SEQUENCE</scope>
    <source>
        <strain evidence="1">DP1</strain>
    </source>
</reference>
<organism evidence="1 2">
    <name type="scientific">Euplotes crassus</name>
    <dbReference type="NCBI Taxonomy" id="5936"/>
    <lineage>
        <taxon>Eukaryota</taxon>
        <taxon>Sar</taxon>
        <taxon>Alveolata</taxon>
        <taxon>Ciliophora</taxon>
        <taxon>Intramacronucleata</taxon>
        <taxon>Spirotrichea</taxon>
        <taxon>Hypotrichia</taxon>
        <taxon>Euplotida</taxon>
        <taxon>Euplotidae</taxon>
        <taxon>Moneuplotes</taxon>
    </lineage>
</organism>
<dbReference type="Proteomes" id="UP001295684">
    <property type="component" value="Unassembled WGS sequence"/>
</dbReference>
<accession>A0AAD1U4V9</accession>
<keyword evidence="2" id="KW-1185">Reference proteome</keyword>
<evidence type="ECO:0000313" key="1">
    <source>
        <dbReference type="EMBL" id="CAI2359303.1"/>
    </source>
</evidence>
<sequence>METIVKKKITITHKLSLLSILVPYYGYISECAELLLQLDKKSREIWLGSLKPILGVIMDFKKSTLIKEIKGVFTKSNANRLLAFNNHLYFSLSLNLKSVQSFRAIMYFIDQMAIYHKDQFYDISIELNERSLNSCQRFMEAYLRKGFDCSHVYFDYETCAILLQKHCIKNSFYSYNPCIGLDLIHTFESLCDLNISESALELKKSGGSMTENVQRMLENNYKLLSITPQTLKDLYMNRKTVQFEHRICSNIQMDVGLDPSDLFNQEYLRMMKGLEILLNYVPNLSKVSFHDSSMLQNLLSQCFSHNLGNFVKLPTIKTLKFYNNYDQSEERLDLKVNKAEVIYIDPDTNQLHIFAASTLKIGLCSDEFRVIEESRIFKNEGEDSTLKNDQLGMPVYLQAESDNLYISITNLAPLRDRAKKSMYMDKIQKPDQDLFDFDNYPPIIFKFYLKDLVIRPQREVKQVNNLDDNLAYWRIIDNLEGPCPLTYFKSSLAGERPHYTFNVFIEPPISSQTDSDLEAKVDYSHCLDGIQALPENALLSIVVNTYFVFNQGTVAKFCPITGEYLESDEEFIKEYRKDSAADQLCDLLEALKDTHLQEFRSEGIIHHDEVVRKVCELCEANLSIKDLELNLVHIEHVQQIMHSLRNNYMIKTVKLMTEDQIKVKFPKKKTQSVEEFEKVAKLHSELLKFCEEFRDARVGTEIMLNTNHPRFTISDKKGYRLDYRQ</sequence>
<dbReference type="EMBL" id="CAMPGE010000556">
    <property type="protein sequence ID" value="CAI2359303.1"/>
    <property type="molecule type" value="Genomic_DNA"/>
</dbReference>
<evidence type="ECO:0000313" key="2">
    <source>
        <dbReference type="Proteomes" id="UP001295684"/>
    </source>
</evidence>
<gene>
    <name evidence="1" type="ORF">ECRASSUSDP1_LOCUS591</name>
</gene>
<name>A0AAD1U4V9_EUPCR</name>